<dbReference type="Gene3D" id="3.40.140.10">
    <property type="entry name" value="Cytidine Deaminase, domain 2"/>
    <property type="match status" value="1"/>
</dbReference>
<feature type="non-terminal residue" evidence="1">
    <location>
        <position position="1"/>
    </location>
</feature>
<keyword evidence="1" id="KW-0396">Initiation factor</keyword>
<comment type="caution">
    <text evidence="1">The sequence shown here is derived from an EMBL/GenBank/DDBJ whole genome shotgun (WGS) entry which is preliminary data.</text>
</comment>
<reference evidence="1 2" key="1">
    <citation type="submission" date="2024-02" db="EMBL/GenBank/DDBJ databases">
        <authorList>
            <person name="Chen Y."/>
            <person name="Shah S."/>
            <person name="Dougan E. K."/>
            <person name="Thang M."/>
            <person name="Chan C."/>
        </authorList>
    </citation>
    <scope>NUCLEOTIDE SEQUENCE [LARGE SCALE GENOMIC DNA]</scope>
</reference>
<sequence>MVQKSVVLVYDPFQTKKGHLAIKAYRLSDAFMKVLREHKSAKASKKVVKLSPAVVAAIGGLKGDGSAVVASNSEADLGAEELFEEVPIEITNSHLFTVLIEDLKERNGDKL</sequence>
<keyword evidence="1" id="KW-0648">Protein biosynthesis</keyword>
<evidence type="ECO:0000313" key="2">
    <source>
        <dbReference type="Proteomes" id="UP001642464"/>
    </source>
</evidence>
<gene>
    <name evidence="1" type="ORF">SCF082_LOCUS1760</name>
</gene>
<keyword evidence="2" id="KW-1185">Reference proteome</keyword>
<feature type="non-terminal residue" evidence="1">
    <location>
        <position position="111"/>
    </location>
</feature>
<dbReference type="EMBL" id="CAXAMM010000862">
    <property type="protein sequence ID" value="CAK8989322.1"/>
    <property type="molecule type" value="Genomic_DNA"/>
</dbReference>
<accession>A0ABP0HGN9</accession>
<evidence type="ECO:0000313" key="1">
    <source>
        <dbReference type="EMBL" id="CAK8989322.1"/>
    </source>
</evidence>
<proteinExistence type="predicted"/>
<name>A0ABP0HGN9_9DINO</name>
<dbReference type="Proteomes" id="UP001642464">
    <property type="component" value="Unassembled WGS sequence"/>
</dbReference>
<dbReference type="GO" id="GO:0003743">
    <property type="term" value="F:translation initiation factor activity"/>
    <property type="evidence" value="ECO:0007669"/>
    <property type="project" value="UniProtKB-KW"/>
</dbReference>
<organism evidence="1 2">
    <name type="scientific">Durusdinium trenchii</name>
    <dbReference type="NCBI Taxonomy" id="1381693"/>
    <lineage>
        <taxon>Eukaryota</taxon>
        <taxon>Sar</taxon>
        <taxon>Alveolata</taxon>
        <taxon>Dinophyceae</taxon>
        <taxon>Suessiales</taxon>
        <taxon>Symbiodiniaceae</taxon>
        <taxon>Durusdinium</taxon>
    </lineage>
</organism>
<protein>
    <submittedName>
        <fullName evidence="1">Eukaryotic translation initiation factor 3 subunit H-B (eIF3h-B) (Eukaryotic translation initiation factor 3 subunit 3-B) (eIF-3-gamma-B) (eIF3 p40 subunit B)</fullName>
    </submittedName>
</protein>